<evidence type="ECO:0000313" key="2">
    <source>
        <dbReference type="EMBL" id="QES47175.1"/>
    </source>
</evidence>
<feature type="transmembrane region" description="Helical" evidence="1">
    <location>
        <begin position="247"/>
        <end position="267"/>
    </location>
</feature>
<proteinExistence type="predicted"/>
<reference evidence="2 3" key="1">
    <citation type="submission" date="2018-05" db="EMBL/GenBank/DDBJ databases">
        <title>Streptomyces venezuelae.</title>
        <authorList>
            <person name="Kim W."/>
            <person name="Lee N."/>
            <person name="Cho B.-K."/>
        </authorList>
    </citation>
    <scope>NUCLEOTIDE SEQUENCE [LARGE SCALE GENOMIC DNA]</scope>
    <source>
        <strain evidence="2 3">ATCC 21782</strain>
    </source>
</reference>
<evidence type="ECO:0000256" key="1">
    <source>
        <dbReference type="SAM" id="Phobius"/>
    </source>
</evidence>
<feature type="transmembrane region" description="Helical" evidence="1">
    <location>
        <begin position="151"/>
        <end position="169"/>
    </location>
</feature>
<keyword evidence="1" id="KW-0812">Transmembrane</keyword>
<accession>A0A5P2CWE9</accession>
<gene>
    <name evidence="2" type="ORF">DEJ50_04280</name>
</gene>
<dbReference type="RefSeq" id="WP_150206112.1">
    <property type="nucleotide sequence ID" value="NZ_CP029190.1"/>
</dbReference>
<protein>
    <submittedName>
        <fullName evidence="2">Uncharacterized protein</fullName>
    </submittedName>
</protein>
<dbReference type="EMBL" id="CP029190">
    <property type="protein sequence ID" value="QES47175.1"/>
    <property type="molecule type" value="Genomic_DNA"/>
</dbReference>
<feature type="transmembrane region" description="Helical" evidence="1">
    <location>
        <begin position="181"/>
        <end position="204"/>
    </location>
</feature>
<dbReference type="AlphaFoldDB" id="A0A5P2CWE9"/>
<sequence length="273" mass="27976">MSSQAIAYQGDTPVAARQDQLDAWIVQSTGQGGYATEGPCPACGHHTAQTVSPQAPIEAESTAEALPPERRTTRQFRCACPVEHPARPSAATTGCGRWWLAAVEPWGDGAGPGAGWRLSAQVDPLVGRAAAELSAAAAVELSSARAVAEKWLPGLAALYGLFAIAGTVAGKDAVAHLSTGARVAVFLVFAAGTLLAALSIAAGYRAAFGWLRVGKGDDVGTDEKLLAWYQAKRNQAVGSIGARLRTALLTALGSLVCLIVALGIVWLGPAGTP</sequence>
<dbReference type="OrthoDB" id="5194016at2"/>
<dbReference type="Proteomes" id="UP000325211">
    <property type="component" value="Chromosome"/>
</dbReference>
<keyword evidence="1" id="KW-0472">Membrane</keyword>
<name>A0A5P2CWE9_STRVZ</name>
<keyword evidence="1" id="KW-1133">Transmembrane helix</keyword>
<organism evidence="2 3">
    <name type="scientific">Streptomyces venezuelae</name>
    <dbReference type="NCBI Taxonomy" id="54571"/>
    <lineage>
        <taxon>Bacteria</taxon>
        <taxon>Bacillati</taxon>
        <taxon>Actinomycetota</taxon>
        <taxon>Actinomycetes</taxon>
        <taxon>Kitasatosporales</taxon>
        <taxon>Streptomycetaceae</taxon>
        <taxon>Streptomyces</taxon>
    </lineage>
</organism>
<evidence type="ECO:0000313" key="3">
    <source>
        <dbReference type="Proteomes" id="UP000325211"/>
    </source>
</evidence>